<dbReference type="SUPFAM" id="SSF101898">
    <property type="entry name" value="NHL repeat"/>
    <property type="match status" value="1"/>
</dbReference>
<feature type="compositionally biased region" description="Basic and acidic residues" evidence="4">
    <location>
        <begin position="25"/>
        <end position="34"/>
    </location>
</feature>
<accession>A0AAY5EGE0</accession>
<keyword evidence="6" id="KW-1185">Reference proteome</keyword>
<name>A0AAY5EGE0_ELEEL</name>
<dbReference type="GO" id="GO:0000209">
    <property type="term" value="P:protein polyubiquitination"/>
    <property type="evidence" value="ECO:0007669"/>
    <property type="project" value="TreeGrafter"/>
</dbReference>
<sequence length="489" mass="53377">MISSVSSKASSSTSPLPPLSPLGRADTEVVEEQKASSVTPSLSLPCWATQALCNLASSEMELRQLREQQVAEAQAVARGVERALLGAQREERRLVERVGQDHRDLQCRLEQVQRDNAAAVRVGQALVEKRLHKIAQLREQIKKTNERNAEGSKNRDEVGPTRDFLLRGVKPKDGVKFWGEKNEAILPELEEDSEQLAPVQVHLVRQFGKQGSGRADLTLPSGIHATSQGQLFLVDCGNARVQVTDQCGNVLQQVAAQNNEQGGSLRRCRNYFDVAVNTKGLIALSCAAERALHIFNRHGRLLQTYGGAPSIAGLPRDELEAPRGVTVTLKDEFLVTDIRKGTLIAMKLEPKTGLRVERTVVTGFHRPYLVTSCLHSGLVAVCERGSETGREACVKVLGPDWNTLRILGVCSAMGPVLTSPWGLCIDKEGAVLVADWAVQHRVVLYPPEGTGRVVVTEGLSSPRGLALLPSGLLVVSDSMHHCIKIYQYK</sequence>
<dbReference type="InterPro" id="IPR050952">
    <property type="entry name" value="TRIM-NHL_E3_ligases"/>
</dbReference>
<keyword evidence="3" id="KW-0175">Coiled coil</keyword>
<dbReference type="Gene3D" id="2.120.10.30">
    <property type="entry name" value="TolB, C-terminal domain"/>
    <property type="match status" value="1"/>
</dbReference>
<feature type="compositionally biased region" description="Low complexity" evidence="4">
    <location>
        <begin position="1"/>
        <end position="14"/>
    </location>
</feature>
<feature type="repeat" description="NHL" evidence="2">
    <location>
        <begin position="417"/>
        <end position="448"/>
    </location>
</feature>
<dbReference type="Pfam" id="PF01436">
    <property type="entry name" value="NHL"/>
    <property type="match status" value="1"/>
</dbReference>
<dbReference type="PROSITE" id="PS51125">
    <property type="entry name" value="NHL"/>
    <property type="match status" value="2"/>
</dbReference>
<keyword evidence="1" id="KW-0677">Repeat</keyword>
<reference evidence="5 6" key="1">
    <citation type="submission" date="2020-05" db="EMBL/GenBank/DDBJ databases">
        <title>Electrophorus electricus (electric eel) genome, fEleEle1, primary haplotype.</title>
        <authorList>
            <person name="Myers G."/>
            <person name="Meyer A."/>
            <person name="Fedrigo O."/>
            <person name="Formenti G."/>
            <person name="Rhie A."/>
            <person name="Tracey A."/>
            <person name="Sims Y."/>
            <person name="Jarvis E.D."/>
        </authorList>
    </citation>
    <scope>NUCLEOTIDE SEQUENCE [LARGE SCALE GENOMIC DNA]</scope>
</reference>
<evidence type="ECO:0000256" key="1">
    <source>
        <dbReference type="ARBA" id="ARBA00022737"/>
    </source>
</evidence>
<dbReference type="GO" id="GO:0043161">
    <property type="term" value="P:proteasome-mediated ubiquitin-dependent protein catabolic process"/>
    <property type="evidence" value="ECO:0007669"/>
    <property type="project" value="TreeGrafter"/>
</dbReference>
<evidence type="ECO:0000313" key="5">
    <source>
        <dbReference type="Ensembl" id="ENSEEEP00000055624.1"/>
    </source>
</evidence>
<dbReference type="GO" id="GO:0061630">
    <property type="term" value="F:ubiquitin protein ligase activity"/>
    <property type="evidence" value="ECO:0007669"/>
    <property type="project" value="TreeGrafter"/>
</dbReference>
<evidence type="ECO:0000256" key="2">
    <source>
        <dbReference type="PROSITE-ProRule" id="PRU00504"/>
    </source>
</evidence>
<feature type="region of interest" description="Disordered" evidence="4">
    <location>
        <begin position="1"/>
        <end position="36"/>
    </location>
</feature>
<feature type="repeat" description="NHL" evidence="2">
    <location>
        <begin position="459"/>
        <end position="489"/>
    </location>
</feature>
<evidence type="ECO:0000256" key="3">
    <source>
        <dbReference type="SAM" id="Coils"/>
    </source>
</evidence>
<reference evidence="5" key="3">
    <citation type="submission" date="2025-09" db="UniProtKB">
        <authorList>
            <consortium name="Ensembl"/>
        </authorList>
    </citation>
    <scope>IDENTIFICATION</scope>
</reference>
<dbReference type="Ensembl" id="ENSEEET00000064278.1">
    <property type="protein sequence ID" value="ENSEEEP00000055624.1"/>
    <property type="gene ID" value="ENSEEEG00000025188.1"/>
</dbReference>
<proteinExistence type="predicted"/>
<protein>
    <recommendedName>
        <fullName evidence="7">E3 ubiquitin-protein ligase TRIM32</fullName>
    </recommendedName>
</protein>
<dbReference type="AlphaFoldDB" id="A0AAY5EGE0"/>
<feature type="coiled-coil region" evidence="3">
    <location>
        <begin position="95"/>
        <end position="154"/>
    </location>
</feature>
<evidence type="ECO:0000256" key="4">
    <source>
        <dbReference type="SAM" id="MobiDB-lite"/>
    </source>
</evidence>
<dbReference type="PANTHER" id="PTHR24104:SF53">
    <property type="match status" value="1"/>
</dbReference>
<dbReference type="GeneTree" id="ENSGT00940000164246"/>
<organism evidence="5 6">
    <name type="scientific">Electrophorus electricus</name>
    <name type="common">Electric eel</name>
    <name type="synonym">Gymnotus electricus</name>
    <dbReference type="NCBI Taxonomy" id="8005"/>
    <lineage>
        <taxon>Eukaryota</taxon>
        <taxon>Metazoa</taxon>
        <taxon>Chordata</taxon>
        <taxon>Craniata</taxon>
        <taxon>Vertebrata</taxon>
        <taxon>Euteleostomi</taxon>
        <taxon>Actinopterygii</taxon>
        <taxon>Neopterygii</taxon>
        <taxon>Teleostei</taxon>
        <taxon>Ostariophysi</taxon>
        <taxon>Gymnotiformes</taxon>
        <taxon>Gymnotoidei</taxon>
        <taxon>Gymnotidae</taxon>
        <taxon>Electrophorus</taxon>
    </lineage>
</organism>
<evidence type="ECO:0008006" key="7">
    <source>
        <dbReference type="Google" id="ProtNLM"/>
    </source>
</evidence>
<dbReference type="Proteomes" id="UP000314983">
    <property type="component" value="Chromosome 25"/>
</dbReference>
<dbReference type="InterPro" id="IPR001258">
    <property type="entry name" value="NHL_repeat"/>
</dbReference>
<reference evidence="5" key="2">
    <citation type="submission" date="2025-08" db="UniProtKB">
        <authorList>
            <consortium name="Ensembl"/>
        </authorList>
    </citation>
    <scope>IDENTIFICATION</scope>
</reference>
<evidence type="ECO:0000313" key="6">
    <source>
        <dbReference type="Proteomes" id="UP000314983"/>
    </source>
</evidence>
<dbReference type="PANTHER" id="PTHR24104">
    <property type="entry name" value="E3 UBIQUITIN-PROTEIN LIGASE NHLRC1-RELATED"/>
    <property type="match status" value="1"/>
</dbReference>
<dbReference type="InterPro" id="IPR011042">
    <property type="entry name" value="6-blade_b-propeller_TolB-like"/>
</dbReference>